<protein>
    <recommendedName>
        <fullName evidence="4">Zinc ribbon domain-containing protein</fullName>
    </recommendedName>
</protein>
<dbReference type="Proteomes" id="UP001235030">
    <property type="component" value="Chromosome"/>
</dbReference>
<keyword evidence="1" id="KW-0812">Transmembrane</keyword>
<gene>
    <name evidence="2" type="ORF">TEMA_38440</name>
</gene>
<reference evidence="2 3" key="1">
    <citation type="submission" date="2022-07" db="EMBL/GenBank/DDBJ databases">
        <title>Genome sequence of Terrisporobacter mayombei DSM6539.</title>
        <authorList>
            <person name="Boeer T."/>
            <person name="Bengelsdorf F.R."/>
            <person name="Daniel R."/>
            <person name="Poehlein A."/>
        </authorList>
    </citation>
    <scope>NUCLEOTIDE SEQUENCE [LARGE SCALE GENOMIC DNA]</scope>
    <source>
        <strain evidence="2 3">DSM 6539</strain>
    </source>
</reference>
<dbReference type="Pfam" id="PF10947">
    <property type="entry name" value="DUF2628"/>
    <property type="match status" value="1"/>
</dbReference>
<organism evidence="2 3">
    <name type="scientific">Terrisporobacter mayombei</name>
    <dbReference type="NCBI Taxonomy" id="1541"/>
    <lineage>
        <taxon>Bacteria</taxon>
        <taxon>Bacillati</taxon>
        <taxon>Bacillota</taxon>
        <taxon>Clostridia</taxon>
        <taxon>Peptostreptococcales</taxon>
        <taxon>Peptostreptococcaceae</taxon>
        <taxon>Terrisporobacter</taxon>
    </lineage>
</organism>
<dbReference type="InterPro" id="IPR024399">
    <property type="entry name" value="DUF2628"/>
</dbReference>
<keyword evidence="1" id="KW-1133">Transmembrane helix</keyword>
<keyword evidence="3" id="KW-1185">Reference proteome</keyword>
<sequence length="153" mass="18385">MLCKNCGFKYSKEDKFCPECGEKTYTNNKEEEKIIISSYNRSSQEEYYRNGKTSNSIYDEYANLRPYYQLEFTRIKDSDETYKGKFNFFPFLFSWIWMLTKKMYVGAVVYIIVVGVLTSYIHGIFSLLFGTLMGFRANYMYYNYYTKGTYKIW</sequence>
<name>A0ABY9Q5S5_9FIRM</name>
<evidence type="ECO:0008006" key="4">
    <source>
        <dbReference type="Google" id="ProtNLM"/>
    </source>
</evidence>
<evidence type="ECO:0000313" key="3">
    <source>
        <dbReference type="Proteomes" id="UP001235030"/>
    </source>
</evidence>
<accession>A0ABY9Q5S5</accession>
<evidence type="ECO:0000256" key="1">
    <source>
        <dbReference type="SAM" id="Phobius"/>
    </source>
</evidence>
<proteinExistence type="predicted"/>
<dbReference type="RefSeq" id="WP_228106105.1">
    <property type="nucleotide sequence ID" value="NZ_CP101637.1"/>
</dbReference>
<feature type="transmembrane region" description="Helical" evidence="1">
    <location>
        <begin position="107"/>
        <end position="135"/>
    </location>
</feature>
<dbReference type="EMBL" id="CP101637">
    <property type="protein sequence ID" value="WMT83333.1"/>
    <property type="molecule type" value="Genomic_DNA"/>
</dbReference>
<keyword evidence="1" id="KW-0472">Membrane</keyword>
<evidence type="ECO:0000313" key="2">
    <source>
        <dbReference type="EMBL" id="WMT83333.1"/>
    </source>
</evidence>